<accession>A0AAD9P2C7</accession>
<dbReference type="AlphaFoldDB" id="A0AAD9P2C7"/>
<comment type="caution">
    <text evidence="2">The sequence shown here is derived from an EMBL/GenBank/DDBJ whole genome shotgun (WGS) entry which is preliminary data.</text>
</comment>
<dbReference type="Pfam" id="PF00078">
    <property type="entry name" value="RVT_1"/>
    <property type="match status" value="1"/>
</dbReference>
<proteinExistence type="predicted"/>
<dbReference type="Proteomes" id="UP001209878">
    <property type="component" value="Unassembled WGS sequence"/>
</dbReference>
<dbReference type="InterPro" id="IPR000477">
    <property type="entry name" value="RT_dom"/>
</dbReference>
<dbReference type="PANTHER" id="PTHR47510">
    <property type="entry name" value="REVERSE TRANSCRIPTASE DOMAIN-CONTAINING PROTEIN"/>
    <property type="match status" value="1"/>
</dbReference>
<sequence length="223" mass="25302">MCLFPNVAHCFKKSTIIPVPNKYAASCLNDYKPVASVVMKTLERLVLQFLKSVIDPFLDQFQFAYCNNRSVDDAVALGLFYVLQHLDSPNTYARILFVDFSSAFNTIIPSKHFDNIQVLGVPQSMCLWIFDFLLNRPQVVKIGDNVSSSVTLSIGTPQGCVLSPMLYSLFTYDYLFCHVRTQILTFADDTTVIGLITHSDESEYRDKVNKLISWATITIWNLM</sequence>
<evidence type="ECO:0000259" key="1">
    <source>
        <dbReference type="PROSITE" id="PS50878"/>
    </source>
</evidence>
<organism evidence="2 3">
    <name type="scientific">Ridgeia piscesae</name>
    <name type="common">Tubeworm</name>
    <dbReference type="NCBI Taxonomy" id="27915"/>
    <lineage>
        <taxon>Eukaryota</taxon>
        <taxon>Metazoa</taxon>
        <taxon>Spiralia</taxon>
        <taxon>Lophotrochozoa</taxon>
        <taxon>Annelida</taxon>
        <taxon>Polychaeta</taxon>
        <taxon>Sedentaria</taxon>
        <taxon>Canalipalpata</taxon>
        <taxon>Sabellida</taxon>
        <taxon>Siboglinidae</taxon>
        <taxon>Ridgeia</taxon>
    </lineage>
</organism>
<gene>
    <name evidence="2" type="ORF">NP493_182g00022</name>
</gene>
<protein>
    <recommendedName>
        <fullName evidence="1">Reverse transcriptase domain-containing protein</fullName>
    </recommendedName>
</protein>
<feature type="domain" description="Reverse transcriptase" evidence="1">
    <location>
        <begin position="1"/>
        <end position="223"/>
    </location>
</feature>
<keyword evidence="3" id="KW-1185">Reference proteome</keyword>
<name>A0AAD9P2C7_RIDPI</name>
<dbReference type="SUPFAM" id="SSF56672">
    <property type="entry name" value="DNA/RNA polymerases"/>
    <property type="match status" value="1"/>
</dbReference>
<evidence type="ECO:0000313" key="2">
    <source>
        <dbReference type="EMBL" id="KAK2186914.1"/>
    </source>
</evidence>
<dbReference type="InterPro" id="IPR043502">
    <property type="entry name" value="DNA/RNA_pol_sf"/>
</dbReference>
<dbReference type="EMBL" id="JAODUO010000184">
    <property type="protein sequence ID" value="KAK2186914.1"/>
    <property type="molecule type" value="Genomic_DNA"/>
</dbReference>
<evidence type="ECO:0000313" key="3">
    <source>
        <dbReference type="Proteomes" id="UP001209878"/>
    </source>
</evidence>
<reference evidence="2" key="1">
    <citation type="journal article" date="2023" name="Mol. Biol. Evol.">
        <title>Third-Generation Sequencing Reveals the Adaptive Role of the Epigenome in Three Deep-Sea Polychaetes.</title>
        <authorList>
            <person name="Perez M."/>
            <person name="Aroh O."/>
            <person name="Sun Y."/>
            <person name="Lan Y."/>
            <person name="Juniper S.K."/>
            <person name="Young C.R."/>
            <person name="Angers B."/>
            <person name="Qian P.Y."/>
        </authorList>
    </citation>
    <scope>NUCLEOTIDE SEQUENCE</scope>
    <source>
        <strain evidence="2">R07B-5</strain>
    </source>
</reference>
<dbReference type="PANTHER" id="PTHR47510:SF3">
    <property type="entry name" value="ENDO_EXONUCLEASE_PHOSPHATASE DOMAIN-CONTAINING PROTEIN"/>
    <property type="match status" value="1"/>
</dbReference>
<dbReference type="PROSITE" id="PS50878">
    <property type="entry name" value="RT_POL"/>
    <property type="match status" value="1"/>
</dbReference>